<accession>A0ABR4BUE8</accession>
<dbReference type="InterPro" id="IPR009571">
    <property type="entry name" value="SUR7/Rim9-like_fungi"/>
</dbReference>
<dbReference type="EMBL" id="JAZHXI010000019">
    <property type="protein sequence ID" value="KAL2061272.1"/>
    <property type="molecule type" value="Genomic_DNA"/>
</dbReference>
<organism evidence="3 4">
    <name type="scientific">Oculimacula yallundae</name>
    <dbReference type="NCBI Taxonomy" id="86028"/>
    <lineage>
        <taxon>Eukaryota</taxon>
        <taxon>Fungi</taxon>
        <taxon>Dikarya</taxon>
        <taxon>Ascomycota</taxon>
        <taxon>Pezizomycotina</taxon>
        <taxon>Leotiomycetes</taxon>
        <taxon>Helotiales</taxon>
        <taxon>Ploettnerulaceae</taxon>
        <taxon>Oculimacula</taxon>
    </lineage>
</organism>
<protein>
    <recommendedName>
        <fullName evidence="5">SUR7 protein</fullName>
    </recommendedName>
</protein>
<evidence type="ECO:0000256" key="2">
    <source>
        <dbReference type="SAM" id="Phobius"/>
    </source>
</evidence>
<feature type="transmembrane region" description="Helical" evidence="2">
    <location>
        <begin position="231"/>
        <end position="261"/>
    </location>
</feature>
<comment type="caution">
    <text evidence="3">The sequence shown here is derived from an EMBL/GenBank/DDBJ whole genome shotgun (WGS) entry which is preliminary data.</text>
</comment>
<dbReference type="Pfam" id="PF06687">
    <property type="entry name" value="SUR7"/>
    <property type="match status" value="1"/>
</dbReference>
<evidence type="ECO:0000256" key="1">
    <source>
        <dbReference type="SAM" id="MobiDB-lite"/>
    </source>
</evidence>
<keyword evidence="4" id="KW-1185">Reference proteome</keyword>
<evidence type="ECO:0000313" key="4">
    <source>
        <dbReference type="Proteomes" id="UP001595075"/>
    </source>
</evidence>
<dbReference type="Proteomes" id="UP001595075">
    <property type="component" value="Unassembled WGS sequence"/>
</dbReference>
<dbReference type="InterPro" id="IPR052413">
    <property type="entry name" value="SUR7_domain"/>
</dbReference>
<evidence type="ECO:0000313" key="3">
    <source>
        <dbReference type="EMBL" id="KAL2061272.1"/>
    </source>
</evidence>
<reference evidence="3 4" key="1">
    <citation type="journal article" date="2024" name="Commun. Biol.">
        <title>Comparative genomic analysis of thermophilic fungi reveals convergent evolutionary adaptations and gene losses.</title>
        <authorList>
            <person name="Steindorff A.S."/>
            <person name="Aguilar-Pontes M.V."/>
            <person name="Robinson A.J."/>
            <person name="Andreopoulos B."/>
            <person name="LaButti K."/>
            <person name="Kuo A."/>
            <person name="Mondo S."/>
            <person name="Riley R."/>
            <person name="Otillar R."/>
            <person name="Haridas S."/>
            <person name="Lipzen A."/>
            <person name="Grimwood J."/>
            <person name="Schmutz J."/>
            <person name="Clum A."/>
            <person name="Reid I.D."/>
            <person name="Moisan M.C."/>
            <person name="Butler G."/>
            <person name="Nguyen T.T.M."/>
            <person name="Dewar K."/>
            <person name="Conant G."/>
            <person name="Drula E."/>
            <person name="Henrissat B."/>
            <person name="Hansel C."/>
            <person name="Singer S."/>
            <person name="Hutchinson M.I."/>
            <person name="de Vries R.P."/>
            <person name="Natvig D.O."/>
            <person name="Powell A.J."/>
            <person name="Tsang A."/>
            <person name="Grigoriev I.V."/>
        </authorList>
    </citation>
    <scope>NUCLEOTIDE SEQUENCE [LARGE SCALE GENOMIC DNA]</scope>
    <source>
        <strain evidence="3 4">CBS 494.80</strain>
    </source>
</reference>
<keyword evidence="2" id="KW-1133">Transmembrane helix</keyword>
<feature type="transmembrane region" description="Helical" evidence="2">
    <location>
        <begin position="7"/>
        <end position="31"/>
    </location>
</feature>
<feature type="transmembrane region" description="Helical" evidence="2">
    <location>
        <begin position="203"/>
        <end position="224"/>
    </location>
</feature>
<sequence length="385" mass="40664">MGAGRFVCVALPFGLTLASLVCILIVMLAGITNKSLDMFEIQTANLSISSSSLANFVDVVKRNDDLSALTLAGQGPNPVESHPNNDLSALTIAAQGPNPVEQKPNDSLSALTVAGLTPNASDNITASALGLADSYKVSLWNYCRTTGTNTTCTKAKFDWAATSLNSSSVEATASALTGKTVRLPSELRGALKTFKTFSKWTEVVYIFAFFACVAELFLGLFGFCSRAGSCLTFIISGISTLTIVLASVMASVQSSLVIAAVKATARSYGVHGSLNTSYLATTWLAAAFSVGAGIFWMATICCCASDHSSGSKRKSRGVDDHEKLIPTGSYQRVDDNQHFNQGYAGQQHGIYNPQQSTEYGVPMHNVKPMAKGGNGAYEPYSHTAI</sequence>
<proteinExistence type="predicted"/>
<dbReference type="PANTHER" id="PTHR28019">
    <property type="entry name" value="CELL MEMBRANE PROTEIN YLR413W-RELATED"/>
    <property type="match status" value="1"/>
</dbReference>
<dbReference type="PANTHER" id="PTHR28019:SF3">
    <property type="entry name" value="INTEGRAL MEMBRANE PROTEIN (AFU_ORTHOLOGUE AFUA_6G07470)"/>
    <property type="match status" value="1"/>
</dbReference>
<keyword evidence="2" id="KW-0472">Membrane</keyword>
<keyword evidence="2" id="KW-0812">Transmembrane</keyword>
<feature type="transmembrane region" description="Helical" evidence="2">
    <location>
        <begin position="281"/>
        <end position="304"/>
    </location>
</feature>
<name>A0ABR4BUE8_9HELO</name>
<feature type="region of interest" description="Disordered" evidence="1">
    <location>
        <begin position="309"/>
        <end position="334"/>
    </location>
</feature>
<evidence type="ECO:0008006" key="5">
    <source>
        <dbReference type="Google" id="ProtNLM"/>
    </source>
</evidence>
<gene>
    <name evidence="3" type="ORF">VTL71DRAFT_7545</name>
</gene>